<dbReference type="GO" id="GO:0044528">
    <property type="term" value="P:regulation of mitochondrial mRNA stability"/>
    <property type="evidence" value="ECO:0007669"/>
    <property type="project" value="TreeGrafter"/>
</dbReference>
<evidence type="ECO:0000256" key="1">
    <source>
        <dbReference type="SAM" id="MobiDB-lite"/>
    </source>
</evidence>
<accession>A0A833VG28</accession>
<dbReference type="GO" id="GO:0009507">
    <property type="term" value="C:chloroplast"/>
    <property type="evidence" value="ECO:0007669"/>
    <property type="project" value="TreeGrafter"/>
</dbReference>
<feature type="compositionally biased region" description="Basic and acidic residues" evidence="1">
    <location>
        <begin position="65"/>
        <end position="75"/>
    </location>
</feature>
<dbReference type="GO" id="GO:0005759">
    <property type="term" value="C:mitochondrial matrix"/>
    <property type="evidence" value="ECO:0007669"/>
    <property type="project" value="TreeGrafter"/>
</dbReference>
<dbReference type="InterPro" id="IPR013584">
    <property type="entry name" value="RAP"/>
</dbReference>
<dbReference type="AlphaFoldDB" id="A0A833VG28"/>
<evidence type="ECO:0000313" key="4">
    <source>
        <dbReference type="Proteomes" id="UP000623129"/>
    </source>
</evidence>
<dbReference type="EMBL" id="SWLB01000006">
    <property type="protein sequence ID" value="KAF3337331.1"/>
    <property type="molecule type" value="Genomic_DNA"/>
</dbReference>
<reference evidence="3" key="1">
    <citation type="submission" date="2020-01" db="EMBL/GenBank/DDBJ databases">
        <title>Genome sequence of Kobresia littledalei, the first chromosome-level genome in the family Cyperaceae.</title>
        <authorList>
            <person name="Qu G."/>
        </authorList>
    </citation>
    <scope>NUCLEOTIDE SEQUENCE</scope>
    <source>
        <strain evidence="3">C.B.Clarke</strain>
        <tissue evidence="3">Leaf</tissue>
    </source>
</reference>
<dbReference type="GO" id="GO:0003723">
    <property type="term" value="F:RNA binding"/>
    <property type="evidence" value="ECO:0007669"/>
    <property type="project" value="TreeGrafter"/>
</dbReference>
<dbReference type="OrthoDB" id="385235at2759"/>
<dbReference type="PROSITE" id="PS51286">
    <property type="entry name" value="RAP"/>
    <property type="match status" value="1"/>
</dbReference>
<dbReference type="SMART" id="SM00952">
    <property type="entry name" value="RAP"/>
    <property type="match status" value="1"/>
</dbReference>
<dbReference type="Pfam" id="PF08373">
    <property type="entry name" value="RAP"/>
    <property type="match status" value="1"/>
</dbReference>
<evidence type="ECO:0000313" key="3">
    <source>
        <dbReference type="EMBL" id="KAF3337331.1"/>
    </source>
</evidence>
<dbReference type="InterPro" id="IPR050870">
    <property type="entry name" value="FAST_kinase"/>
</dbReference>
<dbReference type="Gene3D" id="3.40.960.10">
    <property type="entry name" value="VSR Endonuclease"/>
    <property type="match status" value="1"/>
</dbReference>
<sequence length="744" mass="83585">MELHFSTALPSTTRYTFSVLKYFPSKPSQVSIISQLRPGFLNSRLRPCARRSRKSSPVQPEEEDSSKKSDKKKDKPFQWRSTFLGETSNATDSAKSKKKFLDTSYFGEEETDNMDWCVRARKLALKTIEERGFGYKLKKMVTPKKKRKKRKSGKGKLGKLSLGSLGHILDNLGSKDELEGDAKTVNLFTLDFDSGVEVGGKTSLKNDQSALTGKIGQYADGIFEEKRANAKAAFVDRLSQFSGPSNHKMEVTLNKQIVNARTAEEVLDVISDTVTAVAKGLSPSPLSPLNIATALHRIAKNMEKVQMIETRRLGFVRQREMSLLVGIGMTALPNCNAQGLSNITWALSKIGGDLLFQSEMDRIASIAITKVDDFNAQNVANIALAYATMRHAAPDLFTKLASRAIELVETFKELEMTQFLWACATLNVHIDPFLDVLDTVFHKQVGLLSENETEDEIENAMSFDSLEDIEDSDEIEDETENEISSESWEDIEDLDEIEHEFENEIDSLENIEDLDIIDDLWENVTSSNESHETCALNFTRDQIASIAWSYAVLGQTGRPFFSSIWSILTQLVAKKVSDQFREDVLFASQIYVANQCLKVENPNSGLALKGDLEKKIYRVGQTKRFNIKTTSLFQKEVARLLVATGSNWVREYPIDGYTVDAVLVDEKVAFEIDGPSHFSRNLGTPLGHTMMKRRYIAAAGWKLVSLSHYEWEALSGEFKQLEYLRKIIGSNEDKSSSYVTENEQ</sequence>
<gene>
    <name evidence="3" type="ORF">FCM35_KLT17918</name>
</gene>
<dbReference type="Proteomes" id="UP000623129">
    <property type="component" value="Unassembled WGS sequence"/>
</dbReference>
<keyword evidence="4" id="KW-1185">Reference proteome</keyword>
<feature type="region of interest" description="Disordered" evidence="1">
    <location>
        <begin position="44"/>
        <end position="75"/>
    </location>
</feature>
<organism evidence="3 4">
    <name type="scientific">Carex littledalei</name>
    <dbReference type="NCBI Taxonomy" id="544730"/>
    <lineage>
        <taxon>Eukaryota</taxon>
        <taxon>Viridiplantae</taxon>
        <taxon>Streptophyta</taxon>
        <taxon>Embryophyta</taxon>
        <taxon>Tracheophyta</taxon>
        <taxon>Spermatophyta</taxon>
        <taxon>Magnoliopsida</taxon>
        <taxon>Liliopsida</taxon>
        <taxon>Poales</taxon>
        <taxon>Cyperaceae</taxon>
        <taxon>Cyperoideae</taxon>
        <taxon>Cariceae</taxon>
        <taxon>Carex</taxon>
        <taxon>Carex subgen. Euthyceras</taxon>
    </lineage>
</organism>
<evidence type="ECO:0000259" key="2">
    <source>
        <dbReference type="PROSITE" id="PS51286"/>
    </source>
</evidence>
<comment type="caution">
    <text evidence="3">The sequence shown here is derived from an EMBL/GenBank/DDBJ whole genome shotgun (WGS) entry which is preliminary data.</text>
</comment>
<protein>
    <submittedName>
        <fullName evidence="3">RAP domain-containing protein</fullName>
    </submittedName>
</protein>
<dbReference type="GO" id="GO:1901259">
    <property type="term" value="P:chloroplast rRNA processing"/>
    <property type="evidence" value="ECO:0007669"/>
    <property type="project" value="TreeGrafter"/>
</dbReference>
<name>A0A833VG28_9POAL</name>
<dbReference type="PANTHER" id="PTHR21228:SF40">
    <property type="entry name" value="LD45607P"/>
    <property type="match status" value="1"/>
</dbReference>
<dbReference type="GO" id="GO:0035770">
    <property type="term" value="C:ribonucleoprotein granule"/>
    <property type="evidence" value="ECO:0007669"/>
    <property type="project" value="TreeGrafter"/>
</dbReference>
<dbReference type="GO" id="GO:0000963">
    <property type="term" value="P:mitochondrial RNA processing"/>
    <property type="evidence" value="ECO:0007669"/>
    <property type="project" value="TreeGrafter"/>
</dbReference>
<feature type="domain" description="RAP" evidence="2">
    <location>
        <begin position="668"/>
        <end position="726"/>
    </location>
</feature>
<proteinExistence type="predicted"/>
<dbReference type="PANTHER" id="PTHR21228">
    <property type="entry name" value="FAST LEU-RICH DOMAIN-CONTAINING"/>
    <property type="match status" value="1"/>
</dbReference>